<dbReference type="OrthoDB" id="6149201at2759"/>
<feature type="non-terminal residue" evidence="2">
    <location>
        <position position="1"/>
    </location>
</feature>
<dbReference type="PROSITE" id="PS50994">
    <property type="entry name" value="INTEGRASE"/>
    <property type="match status" value="1"/>
</dbReference>
<reference evidence="2" key="1">
    <citation type="submission" date="2018-05" db="EMBL/GenBank/DDBJ databases">
        <title>Draft genome of Mucuna pruriens seed.</title>
        <authorList>
            <person name="Nnadi N.E."/>
            <person name="Vos R."/>
            <person name="Hasami M.H."/>
            <person name="Devisetty U.K."/>
            <person name="Aguiy J.C."/>
        </authorList>
    </citation>
    <scope>NUCLEOTIDE SEQUENCE [LARGE SCALE GENOMIC DNA]</scope>
    <source>
        <strain evidence="2">JCA_2017</strain>
    </source>
</reference>
<gene>
    <name evidence="2" type="primary">gag-pol</name>
    <name evidence="2" type="ORF">CR513_02912</name>
</gene>
<name>A0A371IB99_MUCPR</name>
<dbReference type="GO" id="GO:0015074">
    <property type="term" value="P:DNA integration"/>
    <property type="evidence" value="ECO:0007669"/>
    <property type="project" value="InterPro"/>
</dbReference>
<dbReference type="Gene3D" id="3.30.420.10">
    <property type="entry name" value="Ribonuclease H-like superfamily/Ribonuclease H"/>
    <property type="match status" value="1"/>
</dbReference>
<dbReference type="GO" id="GO:0003676">
    <property type="term" value="F:nucleic acid binding"/>
    <property type="evidence" value="ECO:0007669"/>
    <property type="project" value="InterPro"/>
</dbReference>
<dbReference type="EMBL" id="QJKJ01000492">
    <property type="protein sequence ID" value="RDY12322.1"/>
    <property type="molecule type" value="Genomic_DNA"/>
</dbReference>
<protein>
    <submittedName>
        <fullName evidence="2">Gag-Pol polyprotein</fullName>
    </submittedName>
</protein>
<comment type="caution">
    <text evidence="2">The sequence shown here is derived from an EMBL/GenBank/DDBJ whole genome shotgun (WGS) entry which is preliminary data.</text>
</comment>
<dbReference type="PANTHER" id="PTHR37984:SF5">
    <property type="entry name" value="PROTEIN NYNRIN-LIKE"/>
    <property type="match status" value="1"/>
</dbReference>
<keyword evidence="3" id="KW-1185">Reference proteome</keyword>
<dbReference type="AlphaFoldDB" id="A0A371IB99"/>
<dbReference type="SUPFAM" id="SSF53098">
    <property type="entry name" value="Ribonuclease H-like"/>
    <property type="match status" value="1"/>
</dbReference>
<sequence length="217" mass="24759">MQHHGVLISTITLSHLCILLEHPKPLRKDWKAMQSTTYRMIRTYGDCVMIKSHAGVFRSSRSSRSSTSITQQLEEAIMDPVGQPEKYLIAGYTDPPYSKMCTNSSRSVNIVDYISKWVEVRATKTNDARVVVDFLKSHIFCKFGVSKVLISDQGSHFCNHAMVTLLEKYGVVHRVAIAYHPQTNDQAEVFNKDIKKLLQNMANLSQNDWRRLLEDAL</sequence>
<dbReference type="InterPro" id="IPR012337">
    <property type="entry name" value="RNaseH-like_sf"/>
</dbReference>
<dbReference type="InterPro" id="IPR036397">
    <property type="entry name" value="RNaseH_sf"/>
</dbReference>
<accession>A0A371IB99</accession>
<dbReference type="InterPro" id="IPR001584">
    <property type="entry name" value="Integrase_cat-core"/>
</dbReference>
<dbReference type="PANTHER" id="PTHR37984">
    <property type="entry name" value="PROTEIN CBG26694"/>
    <property type="match status" value="1"/>
</dbReference>
<dbReference type="InterPro" id="IPR050951">
    <property type="entry name" value="Retrovirus_Pol_polyprotein"/>
</dbReference>
<dbReference type="Proteomes" id="UP000257109">
    <property type="component" value="Unassembled WGS sequence"/>
</dbReference>
<evidence type="ECO:0000313" key="3">
    <source>
        <dbReference type="Proteomes" id="UP000257109"/>
    </source>
</evidence>
<organism evidence="2 3">
    <name type="scientific">Mucuna pruriens</name>
    <name type="common">Velvet bean</name>
    <name type="synonym">Dolichos pruriens</name>
    <dbReference type="NCBI Taxonomy" id="157652"/>
    <lineage>
        <taxon>Eukaryota</taxon>
        <taxon>Viridiplantae</taxon>
        <taxon>Streptophyta</taxon>
        <taxon>Embryophyta</taxon>
        <taxon>Tracheophyta</taxon>
        <taxon>Spermatophyta</taxon>
        <taxon>Magnoliopsida</taxon>
        <taxon>eudicotyledons</taxon>
        <taxon>Gunneridae</taxon>
        <taxon>Pentapetalae</taxon>
        <taxon>rosids</taxon>
        <taxon>fabids</taxon>
        <taxon>Fabales</taxon>
        <taxon>Fabaceae</taxon>
        <taxon>Papilionoideae</taxon>
        <taxon>50 kb inversion clade</taxon>
        <taxon>NPAAA clade</taxon>
        <taxon>indigoferoid/millettioid clade</taxon>
        <taxon>Phaseoleae</taxon>
        <taxon>Mucuna</taxon>
    </lineage>
</organism>
<feature type="domain" description="Integrase catalytic" evidence="1">
    <location>
        <begin position="80"/>
        <end position="217"/>
    </location>
</feature>
<proteinExistence type="predicted"/>
<evidence type="ECO:0000313" key="2">
    <source>
        <dbReference type="EMBL" id="RDY12322.1"/>
    </source>
</evidence>
<dbReference type="Pfam" id="PF00665">
    <property type="entry name" value="rve"/>
    <property type="match status" value="1"/>
</dbReference>
<evidence type="ECO:0000259" key="1">
    <source>
        <dbReference type="PROSITE" id="PS50994"/>
    </source>
</evidence>